<reference evidence="1" key="1">
    <citation type="submission" date="2016-02" db="EMBL/GenBank/DDBJ databases">
        <title>WGS assembly of Manihot esculenta.</title>
        <authorList>
            <person name="Bredeson J.V."/>
            <person name="Prochnik S.E."/>
            <person name="Lyons J.B."/>
            <person name="Schmutz J."/>
            <person name="Grimwood J."/>
            <person name="Vrebalov J."/>
            <person name="Bart R.S."/>
            <person name="Amuge T."/>
            <person name="Ferguson M.E."/>
            <person name="Green R."/>
            <person name="Putnam N."/>
            <person name="Stites J."/>
            <person name="Rounsley S."/>
            <person name="Rokhsar D.S."/>
        </authorList>
    </citation>
    <scope>NUCLEOTIDE SEQUENCE [LARGE SCALE GENOMIC DNA]</scope>
    <source>
        <tissue evidence="1">Leaf</tissue>
    </source>
</reference>
<proteinExistence type="predicted"/>
<gene>
    <name evidence="1" type="ORF">MANES_10G045600</name>
</gene>
<name>A0A2C9V4U1_MANES</name>
<protein>
    <submittedName>
        <fullName evidence="1">Uncharacterized protein</fullName>
    </submittedName>
</protein>
<organism evidence="1">
    <name type="scientific">Manihot esculenta</name>
    <name type="common">Cassava</name>
    <name type="synonym">Jatropha manihot</name>
    <dbReference type="NCBI Taxonomy" id="3983"/>
    <lineage>
        <taxon>Eukaryota</taxon>
        <taxon>Viridiplantae</taxon>
        <taxon>Streptophyta</taxon>
        <taxon>Embryophyta</taxon>
        <taxon>Tracheophyta</taxon>
        <taxon>Spermatophyta</taxon>
        <taxon>Magnoliopsida</taxon>
        <taxon>eudicotyledons</taxon>
        <taxon>Gunneridae</taxon>
        <taxon>Pentapetalae</taxon>
        <taxon>rosids</taxon>
        <taxon>fabids</taxon>
        <taxon>Malpighiales</taxon>
        <taxon>Euphorbiaceae</taxon>
        <taxon>Crotonoideae</taxon>
        <taxon>Manihoteae</taxon>
        <taxon>Manihot</taxon>
    </lineage>
</organism>
<accession>A0A2C9V4U1</accession>
<dbReference type="EMBL" id="CM004396">
    <property type="protein sequence ID" value="OAY38829.1"/>
    <property type="molecule type" value="Genomic_DNA"/>
</dbReference>
<evidence type="ECO:0000313" key="1">
    <source>
        <dbReference type="EMBL" id="OAY38829.1"/>
    </source>
</evidence>
<sequence length="34" mass="3849">MVQCCSNSSVCLVCFTVFSWDVTEFAVSCVDFEY</sequence>
<dbReference type="AlphaFoldDB" id="A0A2C9V4U1"/>